<protein>
    <submittedName>
        <fullName evidence="1">Uncharacterized protein</fullName>
    </submittedName>
</protein>
<dbReference type="InterPro" id="IPR036691">
    <property type="entry name" value="Endo/exonu/phosph_ase_sf"/>
</dbReference>
<gene>
    <name evidence="1" type="ORF">JTE90_000004</name>
</gene>
<dbReference type="Gene3D" id="3.60.10.10">
    <property type="entry name" value="Endonuclease/exonuclease/phosphatase"/>
    <property type="match status" value="1"/>
</dbReference>
<dbReference type="AlphaFoldDB" id="A0AAV6TV92"/>
<evidence type="ECO:0000313" key="2">
    <source>
        <dbReference type="Proteomes" id="UP000827092"/>
    </source>
</evidence>
<accession>A0AAV6TV92</accession>
<evidence type="ECO:0000313" key="1">
    <source>
        <dbReference type="EMBL" id="KAG8175965.1"/>
    </source>
</evidence>
<reference evidence="1 2" key="1">
    <citation type="journal article" date="2022" name="Nat. Ecol. Evol.">
        <title>A masculinizing supergene underlies an exaggerated male reproductive morph in a spider.</title>
        <authorList>
            <person name="Hendrickx F."/>
            <person name="De Corte Z."/>
            <person name="Sonet G."/>
            <person name="Van Belleghem S.M."/>
            <person name="Kostlbacher S."/>
            <person name="Vangestel C."/>
        </authorList>
    </citation>
    <scope>NUCLEOTIDE SEQUENCE [LARGE SCALE GENOMIC DNA]</scope>
    <source>
        <strain evidence="1">W744_W776</strain>
    </source>
</reference>
<dbReference type="Proteomes" id="UP000827092">
    <property type="component" value="Unassembled WGS sequence"/>
</dbReference>
<proteinExistence type="predicted"/>
<comment type="caution">
    <text evidence="1">The sequence shown here is derived from an EMBL/GenBank/DDBJ whole genome shotgun (WGS) entry which is preliminary data.</text>
</comment>
<dbReference type="EMBL" id="JAFNEN010000936">
    <property type="protein sequence ID" value="KAG8175965.1"/>
    <property type="molecule type" value="Genomic_DNA"/>
</dbReference>
<keyword evidence="2" id="KW-1185">Reference proteome</keyword>
<name>A0AAV6TV92_9ARAC</name>
<organism evidence="1 2">
    <name type="scientific">Oedothorax gibbosus</name>
    <dbReference type="NCBI Taxonomy" id="931172"/>
    <lineage>
        <taxon>Eukaryota</taxon>
        <taxon>Metazoa</taxon>
        <taxon>Ecdysozoa</taxon>
        <taxon>Arthropoda</taxon>
        <taxon>Chelicerata</taxon>
        <taxon>Arachnida</taxon>
        <taxon>Araneae</taxon>
        <taxon>Araneomorphae</taxon>
        <taxon>Entelegynae</taxon>
        <taxon>Araneoidea</taxon>
        <taxon>Linyphiidae</taxon>
        <taxon>Erigoninae</taxon>
        <taxon>Oedothorax</taxon>
    </lineage>
</organism>
<sequence length="185" mass="21211">MSRLKSESSVRLMQDLIFHDTRTKIFCHNIQSLHAHLEDLIKDQDIPSFADVIATVENWSLYNDQFDIPGFECIQRTDGKPPRTPMGITTFKKNGTDDGSSFDETVQYSENGHLEVLITKFEDVYLILVYKSPNYPSDSLFQNLNDMLSDLNTDKIVVVERYDVAVRDAELAEDEAREGLVYYSS</sequence>